<proteinExistence type="predicted"/>
<organism evidence="2 3">
    <name type="scientific">Psychracetigena formicireducens</name>
    <dbReference type="NCBI Taxonomy" id="2986056"/>
    <lineage>
        <taxon>Bacteria</taxon>
        <taxon>Bacillati</taxon>
        <taxon>Candidatus Lithacetigenota</taxon>
        <taxon>Candidatus Psychracetigena</taxon>
    </lineage>
</organism>
<comment type="caution">
    <text evidence="2">The sequence shown here is derived from an EMBL/GenBank/DDBJ whole genome shotgun (WGS) entry which is preliminary data.</text>
</comment>
<dbReference type="Pfam" id="PF13596">
    <property type="entry name" value="PAS_10"/>
    <property type="match status" value="1"/>
</dbReference>
<dbReference type="AlphaFoldDB" id="A0A9E2BJ52"/>
<dbReference type="Gene3D" id="3.30.450.20">
    <property type="entry name" value="PAS domain"/>
    <property type="match status" value="1"/>
</dbReference>
<evidence type="ECO:0000313" key="2">
    <source>
        <dbReference type="EMBL" id="MBT9145881.1"/>
    </source>
</evidence>
<dbReference type="EMBL" id="QLTW01000208">
    <property type="protein sequence ID" value="MBT9145881.1"/>
    <property type="molecule type" value="Genomic_DNA"/>
</dbReference>
<accession>A0A9E2BJ52</accession>
<dbReference type="Proteomes" id="UP000811545">
    <property type="component" value="Unassembled WGS sequence"/>
</dbReference>
<dbReference type="SUPFAM" id="SSF55785">
    <property type="entry name" value="PYP-like sensor domain (PAS domain)"/>
    <property type="match status" value="1"/>
</dbReference>
<feature type="compositionally biased region" description="Basic and acidic residues" evidence="1">
    <location>
        <begin position="1"/>
        <end position="10"/>
    </location>
</feature>
<dbReference type="InterPro" id="IPR035965">
    <property type="entry name" value="PAS-like_dom_sf"/>
</dbReference>
<feature type="region of interest" description="Disordered" evidence="1">
    <location>
        <begin position="1"/>
        <end position="20"/>
    </location>
</feature>
<gene>
    <name evidence="2" type="ORF">DDT42_01758</name>
</gene>
<protein>
    <recommendedName>
        <fullName evidence="4">Diguanylate cyclase</fullName>
    </recommendedName>
</protein>
<evidence type="ECO:0008006" key="4">
    <source>
        <dbReference type="Google" id="ProtNLM"/>
    </source>
</evidence>
<name>A0A9E2BJ52_PSYF1</name>
<reference evidence="2 3" key="1">
    <citation type="journal article" date="2021" name="bioRxiv">
        <title>Unique metabolic strategies in Hadean analogues reveal hints for primordial physiology.</title>
        <authorList>
            <person name="Nobu M.K."/>
            <person name="Nakai R."/>
            <person name="Tamazawa S."/>
            <person name="Mori H."/>
            <person name="Toyoda A."/>
            <person name="Ijiri A."/>
            <person name="Suzuki S."/>
            <person name="Kurokawa K."/>
            <person name="Kamagata Y."/>
            <person name="Tamaki H."/>
        </authorList>
    </citation>
    <scope>NUCLEOTIDE SEQUENCE [LARGE SCALE GENOMIC DNA]</scope>
    <source>
        <strain evidence="2">BS525</strain>
    </source>
</reference>
<evidence type="ECO:0000256" key="1">
    <source>
        <dbReference type="SAM" id="MobiDB-lite"/>
    </source>
</evidence>
<evidence type="ECO:0000313" key="3">
    <source>
        <dbReference type="Proteomes" id="UP000811545"/>
    </source>
</evidence>
<sequence length="149" mass="17517">MCKENEKNEGTQENNSQKPIFMETGSFFPKELESMLNTLPFDITFVDNNDTVLYYSEGKHRVFTRTPSVIGRQVQQCHPHKSIHLVTQILEDFKNNRREVAEFWLNLNQRLIYIRYFPVKDAQGSYLGCLEVTQDITDIQKIEGEKRLL</sequence>